<evidence type="ECO:0000256" key="1">
    <source>
        <dbReference type="SAM" id="Coils"/>
    </source>
</evidence>
<dbReference type="Pfam" id="PF23983">
    <property type="entry name" value="P11_C"/>
    <property type="match status" value="1"/>
</dbReference>
<feature type="domain" description="Minor capsid protein P11 C-terminal conserved region" evidence="3">
    <location>
        <begin position="95"/>
        <end position="177"/>
    </location>
</feature>
<feature type="coiled-coil region" evidence="1">
    <location>
        <begin position="30"/>
        <end position="57"/>
    </location>
</feature>
<reference evidence="4" key="1">
    <citation type="submission" date="2018-05" db="EMBL/GenBank/DDBJ databases">
        <authorList>
            <person name="Lanie J.A."/>
            <person name="Ng W.-L."/>
            <person name="Kazmierczak K.M."/>
            <person name="Andrzejewski T.M."/>
            <person name="Davidsen T.M."/>
            <person name="Wayne K.J."/>
            <person name="Tettelin H."/>
            <person name="Glass J.I."/>
            <person name="Rusch D."/>
            <person name="Podicherti R."/>
            <person name="Tsui H.-C.T."/>
            <person name="Winkler M.E."/>
        </authorList>
    </citation>
    <scope>NUCLEOTIDE SEQUENCE</scope>
</reference>
<dbReference type="InterPro" id="IPR055730">
    <property type="entry name" value="P11_C"/>
</dbReference>
<evidence type="ECO:0000313" key="4">
    <source>
        <dbReference type="EMBL" id="SUZ50748.1"/>
    </source>
</evidence>
<protein>
    <recommendedName>
        <fullName evidence="3">Minor capsid protein P11 C-terminal conserved region domain-containing protein</fullName>
    </recommendedName>
</protein>
<evidence type="ECO:0000256" key="2">
    <source>
        <dbReference type="SAM" id="MobiDB-lite"/>
    </source>
</evidence>
<dbReference type="EMBL" id="UINC01000187">
    <property type="protein sequence ID" value="SUZ50748.1"/>
    <property type="molecule type" value="Genomic_DNA"/>
</dbReference>
<name>A0A381NAI4_9ZZZZ</name>
<organism evidence="4">
    <name type="scientific">marine metagenome</name>
    <dbReference type="NCBI Taxonomy" id="408172"/>
    <lineage>
        <taxon>unclassified sequences</taxon>
        <taxon>metagenomes</taxon>
        <taxon>ecological metagenomes</taxon>
    </lineage>
</organism>
<keyword evidence="1" id="KW-0175">Coiled coil</keyword>
<feature type="region of interest" description="Disordered" evidence="2">
    <location>
        <begin position="61"/>
        <end position="115"/>
    </location>
</feature>
<feature type="compositionally biased region" description="Basic and acidic residues" evidence="2">
    <location>
        <begin position="76"/>
        <end position="85"/>
    </location>
</feature>
<evidence type="ECO:0000259" key="3">
    <source>
        <dbReference type="Pfam" id="PF23983"/>
    </source>
</evidence>
<gene>
    <name evidence="4" type="ORF">METZ01_LOCUS3602</name>
</gene>
<proteinExistence type="predicted"/>
<sequence>MNMPNKEKLAFAIVCLCIFVAAIFAMSKMFNNKKENYESYKEELKEIARSADNQMAKDMFDAQDVSQESPEEQLDDAEKVMEKQAKSLAEYEEPQPNDLLPAETEADEWSKANPKGNGSLELKNFTEAAFHIGVDTQANSLRNANLQLRSEPPNPMKAVSIFNNSTIGPDPYRRPMEIN</sequence>
<accession>A0A381NAI4</accession>
<dbReference type="AlphaFoldDB" id="A0A381NAI4"/>